<dbReference type="InterPro" id="IPR016162">
    <property type="entry name" value="Ald_DH_N"/>
</dbReference>
<dbReference type="EMBL" id="JAOCZP010000005">
    <property type="protein sequence ID" value="MCT7376722.1"/>
    <property type="molecule type" value="Genomic_DNA"/>
</dbReference>
<dbReference type="RefSeq" id="WP_260904881.1">
    <property type="nucleotide sequence ID" value="NZ_JAOCZP010000005.1"/>
</dbReference>
<evidence type="ECO:0000313" key="4">
    <source>
        <dbReference type="EMBL" id="MCT7376722.1"/>
    </source>
</evidence>
<reference evidence="4 5" key="1">
    <citation type="submission" date="2022-09" db="EMBL/GenBank/DDBJ databases">
        <title>Chelativorans salina sp. nov., a novel slightly halophilic bacterium isolated from a saline lake sediment enrichment.</title>
        <authorList>
            <person name="Gao L."/>
            <person name="Fang B.-Z."/>
            <person name="Li W.-J."/>
        </authorList>
    </citation>
    <scope>NUCLEOTIDE SEQUENCE [LARGE SCALE GENOMIC DNA]</scope>
    <source>
        <strain evidence="4 5">EGI FJ00035</strain>
    </source>
</reference>
<accession>A0ABT2LSA3</accession>
<dbReference type="PANTHER" id="PTHR42991:SF1">
    <property type="entry name" value="ALDEHYDE DEHYDROGENASE"/>
    <property type="match status" value="1"/>
</dbReference>
<protein>
    <submittedName>
        <fullName evidence="4">Aldehyde dehydrogenase family protein</fullName>
    </submittedName>
</protein>
<proteinExistence type="inferred from homology"/>
<dbReference type="Proteomes" id="UP001320831">
    <property type="component" value="Unassembled WGS sequence"/>
</dbReference>
<keyword evidence="2" id="KW-0560">Oxidoreductase</keyword>
<dbReference type="Gene3D" id="3.40.605.10">
    <property type="entry name" value="Aldehyde Dehydrogenase, Chain A, domain 1"/>
    <property type="match status" value="1"/>
</dbReference>
<dbReference type="InterPro" id="IPR016163">
    <property type="entry name" value="Ald_DH_C"/>
</dbReference>
<keyword evidence="5" id="KW-1185">Reference proteome</keyword>
<evidence type="ECO:0000259" key="3">
    <source>
        <dbReference type="Pfam" id="PF00171"/>
    </source>
</evidence>
<dbReference type="PANTHER" id="PTHR42991">
    <property type="entry name" value="ALDEHYDE DEHYDROGENASE"/>
    <property type="match status" value="1"/>
</dbReference>
<dbReference type="InterPro" id="IPR051020">
    <property type="entry name" value="ALDH-related_metabolic_enz"/>
</dbReference>
<evidence type="ECO:0000313" key="5">
    <source>
        <dbReference type="Proteomes" id="UP001320831"/>
    </source>
</evidence>
<feature type="domain" description="Aldehyde dehydrogenase" evidence="3">
    <location>
        <begin position="37"/>
        <end position="492"/>
    </location>
</feature>
<dbReference type="InterPro" id="IPR015590">
    <property type="entry name" value="Aldehyde_DH_dom"/>
</dbReference>
<comment type="caution">
    <text evidence="4">The sequence shown here is derived from an EMBL/GenBank/DDBJ whole genome shotgun (WGS) entry which is preliminary data.</text>
</comment>
<dbReference type="Gene3D" id="3.40.309.10">
    <property type="entry name" value="Aldehyde Dehydrogenase, Chain A, domain 2"/>
    <property type="match status" value="1"/>
</dbReference>
<sequence length="497" mass="52481">MSSSADDRIGDDLMSYSFETSQVGALPVCGMLLGGEWVPGEGAASEILDKFRLTSIGQLPASSNVQIERMIRIAHEAFEGDRLTPHDRGRILDGVAELIEARLAAFVSVMQPETGFTTSDCKGEIGRTVQTFRLAAEEARRLAGDVLPVAGAPGQGRRLAFTLRVPLGVVLAVTPFNAPLNTVAHKIAPAIAAGNTVVLKPAGQTPRTACLLAHCFLEAGLPEGYLQAFHGGGAAVSAAMTDERVRYIAFTGSTEVGRIIQGQAGLRRTQMELGSIAFTLLAEDCDLEVALPKVIGAGYRKAGQVCTSVQVLMVHKRLKDEVETRMAESVAALPHGDPACEGCVTGPMISLADAKRVENWVNEATASGARLLAGGKREGAVVAPTLLTGIGPNMKVGCREVFGPVIGIESFSDLDAAIARVNSTPYGLASGMFTNRLDAAFAAAQRLRVGGVHVNETSSSRLDMMPYGGSKDSGFGREGPYYAMREMSEERVVSFTV</sequence>
<organism evidence="4 5">
    <name type="scientific">Chelativorans salis</name>
    <dbReference type="NCBI Taxonomy" id="2978478"/>
    <lineage>
        <taxon>Bacteria</taxon>
        <taxon>Pseudomonadati</taxon>
        <taxon>Pseudomonadota</taxon>
        <taxon>Alphaproteobacteria</taxon>
        <taxon>Hyphomicrobiales</taxon>
        <taxon>Phyllobacteriaceae</taxon>
        <taxon>Chelativorans</taxon>
    </lineage>
</organism>
<name>A0ABT2LSA3_9HYPH</name>
<comment type="similarity">
    <text evidence="1">Belongs to the aldehyde dehydrogenase family.</text>
</comment>
<evidence type="ECO:0000256" key="1">
    <source>
        <dbReference type="ARBA" id="ARBA00009986"/>
    </source>
</evidence>
<dbReference type="InterPro" id="IPR016161">
    <property type="entry name" value="Ald_DH/histidinol_DH"/>
</dbReference>
<evidence type="ECO:0000256" key="2">
    <source>
        <dbReference type="ARBA" id="ARBA00023002"/>
    </source>
</evidence>
<dbReference type="Pfam" id="PF00171">
    <property type="entry name" value="Aldedh"/>
    <property type="match status" value="1"/>
</dbReference>
<dbReference type="SUPFAM" id="SSF53720">
    <property type="entry name" value="ALDH-like"/>
    <property type="match status" value="1"/>
</dbReference>
<gene>
    <name evidence="4" type="ORF">N5A92_16950</name>
</gene>